<dbReference type="NCBIfam" id="TIGR02937">
    <property type="entry name" value="sigma70-ECF"/>
    <property type="match status" value="1"/>
</dbReference>
<name>A0AA35CM96_9FIRM</name>
<dbReference type="PANTHER" id="PTHR43133">
    <property type="entry name" value="RNA POLYMERASE ECF-TYPE SIGMA FACTO"/>
    <property type="match status" value="1"/>
</dbReference>
<proteinExistence type="inferred from homology"/>
<dbReference type="InterPro" id="IPR036388">
    <property type="entry name" value="WH-like_DNA-bd_sf"/>
</dbReference>
<dbReference type="SUPFAM" id="SSF88946">
    <property type="entry name" value="Sigma2 domain of RNA polymerase sigma factors"/>
    <property type="match status" value="1"/>
</dbReference>
<organism evidence="8 9">
    <name type="scientific">Caldinitratiruptor microaerophilus</name>
    <dbReference type="NCBI Taxonomy" id="671077"/>
    <lineage>
        <taxon>Bacteria</taxon>
        <taxon>Bacillati</taxon>
        <taxon>Bacillota</taxon>
        <taxon>Clostridia</taxon>
        <taxon>Eubacteriales</taxon>
        <taxon>Symbiobacteriaceae</taxon>
        <taxon>Caldinitratiruptor</taxon>
    </lineage>
</organism>
<dbReference type="InterPro" id="IPR013325">
    <property type="entry name" value="RNA_pol_sigma_r2"/>
</dbReference>
<evidence type="ECO:0000256" key="4">
    <source>
        <dbReference type="ARBA" id="ARBA00023125"/>
    </source>
</evidence>
<dbReference type="InterPro" id="IPR007627">
    <property type="entry name" value="RNA_pol_sigma70_r2"/>
</dbReference>
<dbReference type="AlphaFoldDB" id="A0AA35CM96"/>
<dbReference type="InterPro" id="IPR039425">
    <property type="entry name" value="RNA_pol_sigma-70-like"/>
</dbReference>
<evidence type="ECO:0000256" key="3">
    <source>
        <dbReference type="ARBA" id="ARBA00023082"/>
    </source>
</evidence>
<dbReference type="Gene3D" id="1.10.10.10">
    <property type="entry name" value="Winged helix-like DNA-binding domain superfamily/Winged helix DNA-binding domain"/>
    <property type="match status" value="1"/>
</dbReference>
<keyword evidence="3" id="KW-0731">Sigma factor</keyword>
<dbReference type="InterPro" id="IPR007630">
    <property type="entry name" value="RNA_pol_sigma70_r4"/>
</dbReference>
<dbReference type="PANTHER" id="PTHR43133:SF8">
    <property type="entry name" value="RNA POLYMERASE SIGMA FACTOR HI_1459-RELATED"/>
    <property type="match status" value="1"/>
</dbReference>
<evidence type="ECO:0000256" key="2">
    <source>
        <dbReference type="ARBA" id="ARBA00023015"/>
    </source>
</evidence>
<keyword evidence="5" id="KW-0804">Transcription</keyword>
<protein>
    <recommendedName>
        <fullName evidence="10">RNA polymerase sigma-70 factor, ECF subfamily</fullName>
    </recommendedName>
</protein>
<keyword evidence="9" id="KW-1185">Reference proteome</keyword>
<dbReference type="SUPFAM" id="SSF88659">
    <property type="entry name" value="Sigma3 and sigma4 domains of RNA polymerase sigma factors"/>
    <property type="match status" value="1"/>
</dbReference>
<feature type="domain" description="RNA polymerase sigma-70 region 2" evidence="6">
    <location>
        <begin position="16"/>
        <end position="81"/>
    </location>
</feature>
<dbReference type="KEGG" id="cmic:caldi_28920"/>
<dbReference type="InterPro" id="IPR014284">
    <property type="entry name" value="RNA_pol_sigma-70_dom"/>
</dbReference>
<feature type="domain" description="RNA polymerase sigma-70 region 4" evidence="7">
    <location>
        <begin position="112"/>
        <end position="159"/>
    </location>
</feature>
<dbReference type="Pfam" id="PF04542">
    <property type="entry name" value="Sigma70_r2"/>
    <property type="match status" value="1"/>
</dbReference>
<evidence type="ECO:0000259" key="6">
    <source>
        <dbReference type="Pfam" id="PF04542"/>
    </source>
</evidence>
<dbReference type="InterPro" id="IPR013324">
    <property type="entry name" value="RNA_pol_sigma_r3/r4-like"/>
</dbReference>
<accession>A0AA35CM96</accession>
<evidence type="ECO:0000259" key="7">
    <source>
        <dbReference type="Pfam" id="PF04545"/>
    </source>
</evidence>
<evidence type="ECO:0008006" key="10">
    <source>
        <dbReference type="Google" id="ProtNLM"/>
    </source>
</evidence>
<sequence>MGRSQTLEDEFFRLLEPEQGKLYRLALAILGSDADARDALQDAVIRAFRAYPQLRGGQAAFPTWMRRIVVNSATQILRRRLRVIPVERPEALHPDPEGPPPELQGDVWDAVRRLDDRYRAVVVLRFLEDMSLEEIGRALDIPVGTVKSRLHVALRRLREMLAGPGAEARGAGAV</sequence>
<gene>
    <name evidence="8" type="ORF">caldi_28920</name>
</gene>
<comment type="similarity">
    <text evidence="1">Belongs to the sigma-70 factor family. ECF subfamily.</text>
</comment>
<dbReference type="GO" id="GO:0003677">
    <property type="term" value="F:DNA binding"/>
    <property type="evidence" value="ECO:0007669"/>
    <property type="project" value="UniProtKB-KW"/>
</dbReference>
<dbReference type="CDD" id="cd06171">
    <property type="entry name" value="Sigma70_r4"/>
    <property type="match status" value="1"/>
</dbReference>
<dbReference type="GO" id="GO:0006352">
    <property type="term" value="P:DNA-templated transcription initiation"/>
    <property type="evidence" value="ECO:0007669"/>
    <property type="project" value="InterPro"/>
</dbReference>
<dbReference type="Pfam" id="PF04545">
    <property type="entry name" value="Sigma70_r4"/>
    <property type="match status" value="1"/>
</dbReference>
<dbReference type="Gene3D" id="1.10.1740.10">
    <property type="match status" value="1"/>
</dbReference>
<reference evidence="8" key="1">
    <citation type="submission" date="2022-03" db="EMBL/GenBank/DDBJ databases">
        <title>Complete genome sequence of Caldinitratiruptor microaerophilus.</title>
        <authorList>
            <person name="Mukaiyama R."/>
            <person name="Nishiyama T."/>
            <person name="Ueda K."/>
        </authorList>
    </citation>
    <scope>NUCLEOTIDE SEQUENCE</scope>
    <source>
        <strain evidence="8">JCM 16183</strain>
    </source>
</reference>
<evidence type="ECO:0000256" key="1">
    <source>
        <dbReference type="ARBA" id="ARBA00010641"/>
    </source>
</evidence>
<keyword evidence="4" id="KW-0238">DNA-binding</keyword>
<dbReference type="Proteomes" id="UP001163687">
    <property type="component" value="Chromosome"/>
</dbReference>
<keyword evidence="2" id="KW-0805">Transcription regulation</keyword>
<evidence type="ECO:0000313" key="9">
    <source>
        <dbReference type="Proteomes" id="UP001163687"/>
    </source>
</evidence>
<dbReference type="GO" id="GO:0016987">
    <property type="term" value="F:sigma factor activity"/>
    <property type="evidence" value="ECO:0007669"/>
    <property type="project" value="UniProtKB-KW"/>
</dbReference>
<dbReference type="RefSeq" id="WP_264842430.1">
    <property type="nucleotide sequence ID" value="NZ_AP025628.1"/>
</dbReference>
<evidence type="ECO:0000313" key="8">
    <source>
        <dbReference type="EMBL" id="BDG61802.1"/>
    </source>
</evidence>
<evidence type="ECO:0000256" key="5">
    <source>
        <dbReference type="ARBA" id="ARBA00023163"/>
    </source>
</evidence>
<dbReference type="EMBL" id="AP025628">
    <property type="protein sequence ID" value="BDG61802.1"/>
    <property type="molecule type" value="Genomic_DNA"/>
</dbReference>